<accession>A0ABP8UAC0</accession>
<dbReference type="Proteomes" id="UP001501442">
    <property type="component" value="Unassembled WGS sequence"/>
</dbReference>
<proteinExistence type="predicted"/>
<name>A0ABP8UAC0_9ACTN</name>
<protein>
    <submittedName>
        <fullName evidence="2">Uncharacterized protein</fullName>
    </submittedName>
</protein>
<organism evidence="2 3">
    <name type="scientific">Actinoallomurus vinaceus</name>
    <dbReference type="NCBI Taxonomy" id="1080074"/>
    <lineage>
        <taxon>Bacteria</taxon>
        <taxon>Bacillati</taxon>
        <taxon>Actinomycetota</taxon>
        <taxon>Actinomycetes</taxon>
        <taxon>Streptosporangiales</taxon>
        <taxon>Thermomonosporaceae</taxon>
        <taxon>Actinoallomurus</taxon>
    </lineage>
</organism>
<feature type="region of interest" description="Disordered" evidence="1">
    <location>
        <begin position="42"/>
        <end position="68"/>
    </location>
</feature>
<sequence length="94" mass="10118">MSWLKGRWRSVARFLREGMIFLGAGSGLTAVPGVYAGEGKARERSAGPLAGPAPLHPERLIPDIPPSPEERDIWAQFGPVVGSETDRPEAPGRE</sequence>
<keyword evidence="3" id="KW-1185">Reference proteome</keyword>
<comment type="caution">
    <text evidence="2">The sequence shown here is derived from an EMBL/GenBank/DDBJ whole genome shotgun (WGS) entry which is preliminary data.</text>
</comment>
<gene>
    <name evidence="2" type="ORF">GCM10023196_040210</name>
</gene>
<dbReference type="InterPro" id="IPR045701">
    <property type="entry name" value="DUF6059"/>
</dbReference>
<dbReference type="Pfam" id="PF19534">
    <property type="entry name" value="DUF6059"/>
    <property type="match status" value="1"/>
</dbReference>
<evidence type="ECO:0000313" key="2">
    <source>
        <dbReference type="EMBL" id="GAA4627552.1"/>
    </source>
</evidence>
<evidence type="ECO:0000313" key="3">
    <source>
        <dbReference type="Proteomes" id="UP001501442"/>
    </source>
</evidence>
<evidence type="ECO:0000256" key="1">
    <source>
        <dbReference type="SAM" id="MobiDB-lite"/>
    </source>
</evidence>
<reference evidence="3" key="1">
    <citation type="journal article" date="2019" name="Int. J. Syst. Evol. Microbiol.">
        <title>The Global Catalogue of Microorganisms (GCM) 10K type strain sequencing project: providing services to taxonomists for standard genome sequencing and annotation.</title>
        <authorList>
            <consortium name="The Broad Institute Genomics Platform"/>
            <consortium name="The Broad Institute Genome Sequencing Center for Infectious Disease"/>
            <person name="Wu L."/>
            <person name="Ma J."/>
        </authorList>
    </citation>
    <scope>NUCLEOTIDE SEQUENCE [LARGE SCALE GENOMIC DNA]</scope>
    <source>
        <strain evidence="3">JCM 17939</strain>
    </source>
</reference>
<dbReference type="EMBL" id="BAABHK010000005">
    <property type="protein sequence ID" value="GAA4627552.1"/>
    <property type="molecule type" value="Genomic_DNA"/>
</dbReference>